<evidence type="ECO:0000256" key="3">
    <source>
        <dbReference type="ARBA" id="ARBA00022553"/>
    </source>
</evidence>
<evidence type="ECO:0000313" key="9">
    <source>
        <dbReference type="EMBL" id="MCW6535378.1"/>
    </source>
</evidence>
<dbReference type="InterPro" id="IPR036890">
    <property type="entry name" value="HATPase_C_sf"/>
</dbReference>
<evidence type="ECO:0000256" key="5">
    <source>
        <dbReference type="ARBA" id="ARBA00022777"/>
    </source>
</evidence>
<dbReference type="GO" id="GO:0016036">
    <property type="term" value="P:cellular response to phosphate starvation"/>
    <property type="evidence" value="ECO:0007669"/>
    <property type="project" value="TreeGrafter"/>
</dbReference>
<dbReference type="Pfam" id="PF00512">
    <property type="entry name" value="HisKA"/>
    <property type="match status" value="1"/>
</dbReference>
<proteinExistence type="predicted"/>
<dbReference type="FunFam" id="3.30.565.10:FF:000006">
    <property type="entry name" value="Sensor histidine kinase WalK"/>
    <property type="match status" value="1"/>
</dbReference>
<name>A0AA41ZGQ0_9SPHN</name>
<dbReference type="GO" id="GO:0005886">
    <property type="term" value="C:plasma membrane"/>
    <property type="evidence" value="ECO:0007669"/>
    <property type="project" value="TreeGrafter"/>
</dbReference>
<dbReference type="CDD" id="cd00082">
    <property type="entry name" value="HisKA"/>
    <property type="match status" value="1"/>
</dbReference>
<keyword evidence="9" id="KW-0547">Nucleotide-binding</keyword>
<evidence type="ECO:0000256" key="2">
    <source>
        <dbReference type="ARBA" id="ARBA00012438"/>
    </source>
</evidence>
<comment type="caution">
    <text evidence="9">The sequence shown here is derived from an EMBL/GenBank/DDBJ whole genome shotgun (WGS) entry which is preliminary data.</text>
</comment>
<evidence type="ECO:0000313" key="10">
    <source>
        <dbReference type="Proteomes" id="UP001165565"/>
    </source>
</evidence>
<evidence type="ECO:0000256" key="6">
    <source>
        <dbReference type="ARBA" id="ARBA00023012"/>
    </source>
</evidence>
<dbReference type="GO" id="GO:0004721">
    <property type="term" value="F:phosphoprotein phosphatase activity"/>
    <property type="evidence" value="ECO:0007669"/>
    <property type="project" value="TreeGrafter"/>
</dbReference>
<accession>A0AA41ZGQ0</accession>
<evidence type="ECO:0000256" key="4">
    <source>
        <dbReference type="ARBA" id="ARBA00022679"/>
    </source>
</evidence>
<keyword evidence="7" id="KW-0472">Membrane</keyword>
<evidence type="ECO:0000256" key="1">
    <source>
        <dbReference type="ARBA" id="ARBA00000085"/>
    </source>
</evidence>
<dbReference type="SMART" id="SM00387">
    <property type="entry name" value="HATPase_c"/>
    <property type="match status" value="1"/>
</dbReference>
<dbReference type="InterPro" id="IPR036097">
    <property type="entry name" value="HisK_dim/P_sf"/>
</dbReference>
<evidence type="ECO:0000259" key="8">
    <source>
        <dbReference type="PROSITE" id="PS50109"/>
    </source>
</evidence>
<dbReference type="EMBL" id="JANFAV010000006">
    <property type="protein sequence ID" value="MCW6535378.1"/>
    <property type="molecule type" value="Genomic_DNA"/>
</dbReference>
<dbReference type="AlphaFoldDB" id="A0AA41ZGQ0"/>
<dbReference type="InterPro" id="IPR005467">
    <property type="entry name" value="His_kinase_dom"/>
</dbReference>
<dbReference type="Pfam" id="PF02518">
    <property type="entry name" value="HATPase_c"/>
    <property type="match status" value="1"/>
</dbReference>
<reference evidence="9" key="1">
    <citation type="submission" date="2022-06" db="EMBL/GenBank/DDBJ databases">
        <title>Sphingomonas sp. nov. isolated from rhizosphere soil of tomato.</title>
        <authorList>
            <person name="Dong H."/>
            <person name="Gao R."/>
        </authorList>
    </citation>
    <scope>NUCLEOTIDE SEQUENCE</scope>
    <source>
        <strain evidence="9">MMSM24</strain>
    </source>
</reference>
<dbReference type="EC" id="2.7.13.3" evidence="2"/>
<dbReference type="InterPro" id="IPR050351">
    <property type="entry name" value="BphY/WalK/GraS-like"/>
</dbReference>
<feature type="domain" description="Histidine kinase" evidence="8">
    <location>
        <begin position="183"/>
        <end position="402"/>
    </location>
</feature>
<keyword evidence="4" id="KW-0808">Transferase</keyword>
<keyword evidence="6" id="KW-0902">Two-component regulatory system</keyword>
<dbReference type="Gene3D" id="3.30.565.10">
    <property type="entry name" value="Histidine kinase-like ATPase, C-terminal domain"/>
    <property type="match status" value="1"/>
</dbReference>
<dbReference type="SUPFAM" id="SSF47384">
    <property type="entry name" value="Homodimeric domain of signal transducing histidine kinase"/>
    <property type="match status" value="1"/>
</dbReference>
<dbReference type="GO" id="GO:0000155">
    <property type="term" value="F:phosphorelay sensor kinase activity"/>
    <property type="evidence" value="ECO:0007669"/>
    <property type="project" value="InterPro"/>
</dbReference>
<organism evidence="9 10">
    <name type="scientific">Sphingomonas lycopersici</name>
    <dbReference type="NCBI Taxonomy" id="2951807"/>
    <lineage>
        <taxon>Bacteria</taxon>
        <taxon>Pseudomonadati</taxon>
        <taxon>Pseudomonadota</taxon>
        <taxon>Alphaproteobacteria</taxon>
        <taxon>Sphingomonadales</taxon>
        <taxon>Sphingomonadaceae</taxon>
        <taxon>Sphingomonas</taxon>
    </lineage>
</organism>
<gene>
    <name evidence="9" type="ORF">NEE01_11350</name>
</gene>
<keyword evidence="10" id="KW-1185">Reference proteome</keyword>
<sequence>MLDGITPRGWLAAGIVAVTAMTAYALSGDWQVATVSLAGGLVALLAASQMREEREAEAAALARETAVPGPAIEVAIDAIIEPVLLIEGTRVALANRAARTLLGDHVAGEDVRTAIRHPAAVAYLAELANGKAQPPIELVGLGGLSQRWEMRASALDGHRRLVQLIDRTDSHAAEKMRVDFVANASHELRTPLASIIGYVETLADEAGEDPDIRARFLRIVLDEAKRIERLVEDLMSLSRIEADKFRPPSDTVDLGELIDDVAAALAGAHNGRGRDITLHVTPGLPMLTGDAVQLSQLLHNLIGNAMKYGRPGTPIRVEAAPAAAGMVRLVVADQGDGIAADHLPRLTERFYRVDAGRSRSLGGTGLGLAIVKHVVERHRGRLDIASIVGEGTRVTVMLRAADPAVILS</sequence>
<dbReference type="SMART" id="SM00388">
    <property type="entry name" value="HisKA"/>
    <property type="match status" value="1"/>
</dbReference>
<dbReference type="PANTHER" id="PTHR45453">
    <property type="entry name" value="PHOSPHATE REGULON SENSOR PROTEIN PHOR"/>
    <property type="match status" value="1"/>
</dbReference>
<dbReference type="SUPFAM" id="SSF55874">
    <property type="entry name" value="ATPase domain of HSP90 chaperone/DNA topoisomerase II/histidine kinase"/>
    <property type="match status" value="1"/>
</dbReference>
<dbReference type="InterPro" id="IPR003661">
    <property type="entry name" value="HisK_dim/P_dom"/>
</dbReference>
<keyword evidence="5" id="KW-0418">Kinase</keyword>
<keyword evidence="9" id="KW-0067">ATP-binding</keyword>
<comment type="catalytic activity">
    <reaction evidence="1">
        <text>ATP + protein L-histidine = ADP + protein N-phospho-L-histidine.</text>
        <dbReference type="EC" id="2.7.13.3"/>
    </reaction>
</comment>
<protein>
    <recommendedName>
        <fullName evidence="2">histidine kinase</fullName>
        <ecNumber evidence="2">2.7.13.3</ecNumber>
    </recommendedName>
</protein>
<dbReference type="InterPro" id="IPR003594">
    <property type="entry name" value="HATPase_dom"/>
</dbReference>
<dbReference type="PRINTS" id="PR00344">
    <property type="entry name" value="BCTRLSENSOR"/>
</dbReference>
<dbReference type="GO" id="GO:0005524">
    <property type="term" value="F:ATP binding"/>
    <property type="evidence" value="ECO:0007669"/>
    <property type="project" value="UniProtKB-KW"/>
</dbReference>
<dbReference type="Gene3D" id="1.10.287.130">
    <property type="match status" value="1"/>
</dbReference>
<dbReference type="RefSeq" id="WP_265268990.1">
    <property type="nucleotide sequence ID" value="NZ_JANFAU010000002.1"/>
</dbReference>
<evidence type="ECO:0000256" key="7">
    <source>
        <dbReference type="ARBA" id="ARBA00023136"/>
    </source>
</evidence>
<dbReference type="PROSITE" id="PS50109">
    <property type="entry name" value="HIS_KIN"/>
    <property type="match status" value="1"/>
</dbReference>
<keyword evidence="3" id="KW-0597">Phosphoprotein</keyword>
<dbReference type="PANTHER" id="PTHR45453:SF1">
    <property type="entry name" value="PHOSPHATE REGULON SENSOR PROTEIN PHOR"/>
    <property type="match status" value="1"/>
</dbReference>
<dbReference type="FunFam" id="1.10.287.130:FF:000001">
    <property type="entry name" value="Two-component sensor histidine kinase"/>
    <property type="match status" value="1"/>
</dbReference>
<dbReference type="InterPro" id="IPR004358">
    <property type="entry name" value="Sig_transdc_His_kin-like_C"/>
</dbReference>
<dbReference type="Proteomes" id="UP001165565">
    <property type="component" value="Unassembled WGS sequence"/>
</dbReference>